<evidence type="ECO:0000313" key="2">
    <source>
        <dbReference type="Proteomes" id="UP000253772"/>
    </source>
</evidence>
<dbReference type="AlphaFoldDB" id="A0A482IQF2"/>
<dbReference type="Proteomes" id="UP000253772">
    <property type="component" value="Chromosome c1"/>
</dbReference>
<proteinExistence type="predicted"/>
<dbReference type="EMBL" id="CP037900">
    <property type="protein sequence ID" value="QBP09823.1"/>
    <property type="molecule type" value="Genomic_DNA"/>
</dbReference>
<accession>A0A482IQF2</accession>
<name>A0A482IQF2_9BURK</name>
<sequence length="180" mass="19201">MTPLEQILAYLAKVGMARTNAIATHCQVAAELVTELLQPHVDNGDLVTCLVSARGASSEREYRVAEHTVPGVWGGQRASRQVARVVGKGDLKLQQPVRRPSTLVLEKHALGWRAAPQAPSLTAPSPPNPPAHRPVVFLHEGALVLVRADGGLLAFTVTETALARRALIGATDSTTTETNR</sequence>
<protein>
    <submittedName>
        <fullName evidence="1">Uncharacterized protein</fullName>
    </submittedName>
</protein>
<gene>
    <name evidence="1" type="ORF">DDF84_008650</name>
</gene>
<reference evidence="1 2" key="1">
    <citation type="submission" date="2019-03" db="EMBL/GenBank/DDBJ databases">
        <title>Comparative insights into the high quality Complete genome sequence of highly metal resistant Cupriavidus metallidurans strain BS1 isolated from a gold-copper mine.</title>
        <authorList>
            <person name="Mazhar H.S."/>
            <person name="Rensing C."/>
        </authorList>
    </citation>
    <scope>NUCLEOTIDE SEQUENCE [LARGE SCALE GENOMIC DNA]</scope>
    <source>
        <strain evidence="1 2">BS1</strain>
    </source>
</reference>
<organism evidence="1 2">
    <name type="scientific">Cupriavidus metallidurans</name>
    <dbReference type="NCBI Taxonomy" id="119219"/>
    <lineage>
        <taxon>Bacteria</taxon>
        <taxon>Pseudomonadati</taxon>
        <taxon>Pseudomonadota</taxon>
        <taxon>Betaproteobacteria</taxon>
        <taxon>Burkholderiales</taxon>
        <taxon>Burkholderiaceae</taxon>
        <taxon>Cupriavidus</taxon>
    </lineage>
</organism>
<dbReference type="RefSeq" id="WP_017513012.1">
    <property type="nucleotide sequence ID" value="NZ_CP037900.1"/>
</dbReference>
<evidence type="ECO:0000313" key="1">
    <source>
        <dbReference type="EMBL" id="QBP09823.1"/>
    </source>
</evidence>